<dbReference type="Pfam" id="PF13657">
    <property type="entry name" value="Couple_hipA"/>
    <property type="match status" value="1"/>
</dbReference>
<dbReference type="GO" id="GO:0005829">
    <property type="term" value="C:cytosol"/>
    <property type="evidence" value="ECO:0007669"/>
    <property type="project" value="TreeGrafter"/>
</dbReference>
<reference evidence="6 7" key="1">
    <citation type="submission" date="2019-05" db="EMBL/GenBank/DDBJ databases">
        <title>Arcobacter sp. nov., isolated from sea sediment.</title>
        <authorList>
            <person name="Kim W."/>
        </authorList>
    </citation>
    <scope>NUCLEOTIDE SEQUENCE [LARGE SCALE GENOMIC DNA]</scope>
    <source>
        <strain evidence="6 7">CAU 1517</strain>
    </source>
</reference>
<keyword evidence="2" id="KW-0808">Transferase</keyword>
<evidence type="ECO:0000313" key="7">
    <source>
        <dbReference type="Proteomes" id="UP000308901"/>
    </source>
</evidence>
<keyword evidence="7" id="KW-1185">Reference proteome</keyword>
<evidence type="ECO:0000256" key="2">
    <source>
        <dbReference type="ARBA" id="ARBA00022679"/>
    </source>
</evidence>
<organism evidence="6 7">
    <name type="scientific">Arcobacter arenosus</name>
    <dbReference type="NCBI Taxonomy" id="2576037"/>
    <lineage>
        <taxon>Bacteria</taxon>
        <taxon>Pseudomonadati</taxon>
        <taxon>Campylobacterota</taxon>
        <taxon>Epsilonproteobacteria</taxon>
        <taxon>Campylobacterales</taxon>
        <taxon>Arcobacteraceae</taxon>
        <taxon>Arcobacter</taxon>
    </lineage>
</organism>
<name>A0A5R8XZT6_9BACT</name>
<feature type="domain" description="HipA-like C-terminal" evidence="4">
    <location>
        <begin position="172"/>
        <end position="406"/>
    </location>
</feature>
<comment type="caution">
    <text evidence="6">The sequence shown here is derived from an EMBL/GenBank/DDBJ whole genome shotgun (WGS) entry which is preliminary data.</text>
</comment>
<dbReference type="InterPro" id="IPR052028">
    <property type="entry name" value="HipA_Ser/Thr_kinase"/>
</dbReference>
<evidence type="ECO:0000259" key="4">
    <source>
        <dbReference type="Pfam" id="PF07804"/>
    </source>
</evidence>
<proteinExistence type="inferred from homology"/>
<keyword evidence="3" id="KW-0418">Kinase</keyword>
<dbReference type="InterPro" id="IPR017508">
    <property type="entry name" value="HipA_N1"/>
</dbReference>
<dbReference type="AlphaFoldDB" id="A0A5R8XZT6"/>
<evidence type="ECO:0000259" key="5">
    <source>
        <dbReference type="Pfam" id="PF13657"/>
    </source>
</evidence>
<dbReference type="Proteomes" id="UP000308901">
    <property type="component" value="Unassembled WGS sequence"/>
</dbReference>
<sequence>MSKIVEVKLWGTTIGYLGYPKDSNIAQFEYDKNFMKSNIFPSPLQMKYPPDKFYFEDISFRTFKGVAGVFADSLPDKYGNQLIDQFMAEKKIPQEEITTLDRLLYVGRRSIGALEYHPSEFEDDLKNRVQALDISLLSQLAELVISKKDKLNDKLKDSKTKKEVFDLIRIGSSAGGARAKALIAKDEDKKNRYIDGTNIYEGNYSYWLLKFDSSANQDRDSKDPKGMTRIEYIYSLLAEKCEINIPETSYLEIDDDFHFMIKRFDRVVENKKTSKLHYISWAGLSHYDRDTTGTYSYEQLILNLRQLNFGQEEISEVFKRAVFNIVGRNQDDHTKNFGFLMNKKGEWSLSPAFDMTYSYDPSGTWTKVHQIRLNKKQDNFTKEDIISFGKYCNLTKIQSIKILEKTIKVFKEFEELADKYKVPKKLKETVSKNLRRDLI</sequence>
<dbReference type="PANTHER" id="PTHR37419">
    <property type="entry name" value="SERINE/THREONINE-PROTEIN KINASE TOXIN HIPA"/>
    <property type="match status" value="1"/>
</dbReference>
<dbReference type="RefSeq" id="WP_138152751.1">
    <property type="nucleotide sequence ID" value="NZ_VANU01000004.1"/>
</dbReference>
<dbReference type="OrthoDB" id="9805913at2"/>
<evidence type="ECO:0000313" key="6">
    <source>
        <dbReference type="EMBL" id="TLP37606.1"/>
    </source>
</evidence>
<comment type="similarity">
    <text evidence="1">Belongs to the HipA Ser/Thr kinase family.</text>
</comment>
<dbReference type="Pfam" id="PF07804">
    <property type="entry name" value="HipA_C"/>
    <property type="match status" value="1"/>
</dbReference>
<dbReference type="EMBL" id="VANU01000004">
    <property type="protein sequence ID" value="TLP37606.1"/>
    <property type="molecule type" value="Genomic_DNA"/>
</dbReference>
<dbReference type="Gene3D" id="1.10.1070.20">
    <property type="match status" value="1"/>
</dbReference>
<feature type="domain" description="HipA N-terminal subdomain 1" evidence="5">
    <location>
        <begin position="6"/>
        <end position="116"/>
    </location>
</feature>
<evidence type="ECO:0000256" key="3">
    <source>
        <dbReference type="ARBA" id="ARBA00022777"/>
    </source>
</evidence>
<dbReference type="GO" id="GO:0004674">
    <property type="term" value="F:protein serine/threonine kinase activity"/>
    <property type="evidence" value="ECO:0007669"/>
    <property type="project" value="TreeGrafter"/>
</dbReference>
<gene>
    <name evidence="6" type="ORF">FDK22_09805</name>
</gene>
<protein>
    <submittedName>
        <fullName evidence="6">Type II toxin-antitoxin system HipA family toxin</fullName>
    </submittedName>
</protein>
<evidence type="ECO:0000256" key="1">
    <source>
        <dbReference type="ARBA" id="ARBA00010164"/>
    </source>
</evidence>
<accession>A0A5R8XZT6</accession>
<dbReference type="PANTHER" id="PTHR37419:SF8">
    <property type="entry name" value="TOXIN YJJJ"/>
    <property type="match status" value="1"/>
</dbReference>
<dbReference type="InterPro" id="IPR012893">
    <property type="entry name" value="HipA-like_C"/>
</dbReference>